<keyword evidence="5" id="KW-1185">Reference proteome</keyword>
<evidence type="ECO:0000256" key="1">
    <source>
        <dbReference type="SAM" id="MobiDB-lite"/>
    </source>
</evidence>
<keyword evidence="4" id="KW-0067">ATP-binding</keyword>
<dbReference type="Pfam" id="PF03435">
    <property type="entry name" value="Sacchrp_dh_NADP"/>
    <property type="match status" value="1"/>
</dbReference>
<proteinExistence type="predicted"/>
<dbReference type="EMBL" id="CP036164">
    <property type="protein sequence ID" value="QBF46484.1"/>
    <property type="molecule type" value="Genomic_DNA"/>
</dbReference>
<feature type="region of interest" description="Disordered" evidence="1">
    <location>
        <begin position="412"/>
        <end position="435"/>
    </location>
</feature>
<dbReference type="PANTHER" id="PTHR43796:SF2">
    <property type="entry name" value="CARBOXYNORSPERMIDINE SYNTHASE"/>
    <property type="match status" value="1"/>
</dbReference>
<dbReference type="KEGG" id="jli:EXU32_09610"/>
<protein>
    <submittedName>
        <fullName evidence="4">ATP-binding protein</fullName>
    </submittedName>
</protein>
<dbReference type="STRING" id="1216970.GCA_001570985_01661"/>
<dbReference type="InterPro" id="IPR005097">
    <property type="entry name" value="Sacchrp_dh_NADP-bd"/>
</dbReference>
<accession>A0A4P6MSD2</accession>
<feature type="domain" description="Saccharopine dehydrogenase NADP binding" evidence="2">
    <location>
        <begin position="3"/>
        <end position="144"/>
    </location>
</feature>
<gene>
    <name evidence="4" type="ORF">EXU32_09610</name>
</gene>
<dbReference type="Gene3D" id="3.40.50.720">
    <property type="entry name" value="NAD(P)-binding Rossmann-like Domain"/>
    <property type="match status" value="1"/>
</dbReference>
<evidence type="ECO:0000313" key="4">
    <source>
        <dbReference type="EMBL" id="QBF46484.1"/>
    </source>
</evidence>
<dbReference type="Proteomes" id="UP000290408">
    <property type="component" value="Chromosome"/>
</dbReference>
<dbReference type="InterPro" id="IPR036291">
    <property type="entry name" value="NAD(P)-bd_dom_sf"/>
</dbReference>
<dbReference type="GO" id="GO:0005524">
    <property type="term" value="F:ATP binding"/>
    <property type="evidence" value="ECO:0007669"/>
    <property type="project" value="UniProtKB-KW"/>
</dbReference>
<evidence type="ECO:0000313" key="5">
    <source>
        <dbReference type="Proteomes" id="UP000290408"/>
    </source>
</evidence>
<organism evidence="4 5">
    <name type="scientific">Janibacter limosus</name>
    <dbReference type="NCBI Taxonomy" id="53458"/>
    <lineage>
        <taxon>Bacteria</taxon>
        <taxon>Bacillati</taxon>
        <taxon>Actinomycetota</taxon>
        <taxon>Actinomycetes</taxon>
        <taxon>Micrococcales</taxon>
        <taxon>Intrasporangiaceae</taxon>
        <taxon>Janibacter</taxon>
    </lineage>
</organism>
<dbReference type="Pfam" id="PF16653">
    <property type="entry name" value="Sacchrp_dh_C"/>
    <property type="match status" value="1"/>
</dbReference>
<dbReference type="AlphaFoldDB" id="A0A4P6MSD2"/>
<dbReference type="SUPFAM" id="SSF51735">
    <property type="entry name" value="NAD(P)-binding Rossmann-fold domains"/>
    <property type="match status" value="1"/>
</dbReference>
<keyword evidence="4" id="KW-0547">Nucleotide-binding</keyword>
<evidence type="ECO:0000259" key="2">
    <source>
        <dbReference type="Pfam" id="PF03435"/>
    </source>
</evidence>
<dbReference type="Gene3D" id="3.30.360.10">
    <property type="entry name" value="Dihydrodipicolinate Reductase, domain 2"/>
    <property type="match status" value="1"/>
</dbReference>
<name>A0A4P6MSD2_9MICO</name>
<dbReference type="RefSeq" id="WP_130629705.1">
    <property type="nucleotide sequence ID" value="NZ_CP036164.1"/>
</dbReference>
<dbReference type="PANTHER" id="PTHR43796">
    <property type="entry name" value="CARBOXYNORSPERMIDINE SYNTHASE"/>
    <property type="match status" value="1"/>
</dbReference>
<reference evidence="4 5" key="1">
    <citation type="submission" date="2019-02" db="EMBL/GenBank/DDBJ databases">
        <title>Genomic data mining of an Antarctic deep-sea actinobacterium, Janibacterlimosus P3-3-X1.</title>
        <authorList>
            <person name="Liao L."/>
            <person name="Chen B."/>
        </authorList>
    </citation>
    <scope>NUCLEOTIDE SEQUENCE [LARGE SCALE GENOMIC DNA]</scope>
    <source>
        <strain evidence="4 5">P3-3-X1</strain>
    </source>
</reference>
<dbReference type="InterPro" id="IPR032095">
    <property type="entry name" value="Sacchrp_dh-like_C"/>
</dbReference>
<sequence>MRVLMIGAGGVGDAAAKIAAERDFHELWVVADHDLERAEATVAAATARREGPSPFVAARVDASDSAAVTALALEHGATHVFNAVDPRFVMPIYDGALAAGADYLDMAMSLSTPHPERPHELPGTKLGDRQLAKAGEWEAAGRLALLGIGVEPGLSDVFARYAADELFDDIDELGTRDGANLVVRDEDGNEVFAPGFSMWTIIEECLNPPVVWERERAGGDVEAGFATMPPFAEPEIFDFPEGIGPVECVHVEHEEVLLMPRWLDAGRVTFKYGLGEQMIAMLRMLHELGLDSTEPVDVKGVRVSPRDVVAAVLPDPGTIGPRMTGRTCAGVLVTGTKDGALRAVYLYHVADNEASMRDYDAQAVVWQTALNPVVALELLATGVWSGTGAKGPEAFDARPFLELLAAPAPQGYGSPWAMEERDPAAPNRSAATARP</sequence>
<evidence type="ECO:0000259" key="3">
    <source>
        <dbReference type="Pfam" id="PF16653"/>
    </source>
</evidence>
<dbReference type="OrthoDB" id="9769367at2"/>
<feature type="domain" description="Saccharopine dehydrogenase-like C-terminal" evidence="3">
    <location>
        <begin position="149"/>
        <end position="405"/>
    </location>
</feature>